<evidence type="ECO:0000313" key="2">
    <source>
        <dbReference type="EMBL" id="KKN03663.1"/>
    </source>
</evidence>
<dbReference type="InterPro" id="IPR019480">
    <property type="entry name" value="Dihydroorotate_DH_Fe-S-bd"/>
</dbReference>
<dbReference type="Gene3D" id="3.40.50.80">
    <property type="entry name" value="Nucleotide-binding domain of ferredoxin-NADP reductase (FNR) module"/>
    <property type="match status" value="1"/>
</dbReference>
<dbReference type="GO" id="GO:0051537">
    <property type="term" value="F:2 iron, 2 sulfur cluster binding"/>
    <property type="evidence" value="ECO:0007669"/>
    <property type="project" value="InterPro"/>
</dbReference>
<dbReference type="InterPro" id="IPR017938">
    <property type="entry name" value="Riboflavin_synthase-like_b-brl"/>
</dbReference>
<dbReference type="PIRSF" id="PIRSF006816">
    <property type="entry name" value="Cyc3_hyd_g"/>
    <property type="match status" value="1"/>
</dbReference>
<dbReference type="CDD" id="cd06219">
    <property type="entry name" value="DHOD_e_trans_like1"/>
    <property type="match status" value="1"/>
</dbReference>
<name>A0A0F9QEI8_9ZZZZ</name>
<reference evidence="2" key="1">
    <citation type="journal article" date="2015" name="Nature">
        <title>Complex archaea that bridge the gap between prokaryotes and eukaryotes.</title>
        <authorList>
            <person name="Spang A."/>
            <person name="Saw J.H."/>
            <person name="Jorgensen S.L."/>
            <person name="Zaremba-Niedzwiedzka K."/>
            <person name="Martijn J."/>
            <person name="Lind A.E."/>
            <person name="van Eijk R."/>
            <person name="Schleper C."/>
            <person name="Guy L."/>
            <person name="Ettema T.J."/>
        </authorList>
    </citation>
    <scope>NUCLEOTIDE SEQUENCE</scope>
</reference>
<dbReference type="SUPFAM" id="SSF63380">
    <property type="entry name" value="Riboflavin synthase domain-like"/>
    <property type="match status" value="1"/>
</dbReference>
<accession>A0A0F9QEI8</accession>
<sequence length="290" mass="32109">MPFKILRKHKLEDSGTLYEMDINATLIARKAFAGHFIILRVNERGERIPLTIADYDRDKGFITIVFQVVGKSTLLLSHQKTNDEILDIVGPLGNEIRVEKYEFPVVIIGGGVGIAECYPQAKELKKVGNEIISIIGARTKDFLFWKDKMAAVSNRLIICTNDGSEGIKGFVTKPLQDLLKNEEISVVITIGPLIMMKNISSLTDGSTGLPKVKTYVSLNTIMIDGTGLCGGCRFVTHNGEIRFACVDGPTVDGHIVDFNNLINRANRFSDQEKKSFEKFKNECKNLGGAK</sequence>
<dbReference type="AlphaFoldDB" id="A0A0F9QEI8"/>
<organism evidence="2">
    <name type="scientific">marine sediment metagenome</name>
    <dbReference type="NCBI Taxonomy" id="412755"/>
    <lineage>
        <taxon>unclassified sequences</taxon>
        <taxon>metagenomes</taxon>
        <taxon>ecological metagenomes</taxon>
    </lineage>
</organism>
<dbReference type="Pfam" id="PF10418">
    <property type="entry name" value="DHODB_Fe-S_bind"/>
    <property type="match status" value="1"/>
</dbReference>
<proteinExistence type="predicted"/>
<dbReference type="SUPFAM" id="SSF52343">
    <property type="entry name" value="Ferredoxin reductase-like, C-terminal NADP-linked domain"/>
    <property type="match status" value="1"/>
</dbReference>
<dbReference type="InterPro" id="IPR050353">
    <property type="entry name" value="PyrK_electron_transfer"/>
</dbReference>
<dbReference type="EMBL" id="LAZR01005011">
    <property type="protein sequence ID" value="KKN03663.1"/>
    <property type="molecule type" value="Genomic_DNA"/>
</dbReference>
<protein>
    <recommendedName>
        <fullName evidence="1">Dihydroorotate dehydrogenase electron transfer subunit iron-sulphur cluster binding domain-containing protein</fullName>
    </recommendedName>
</protein>
<dbReference type="Gene3D" id="2.40.30.10">
    <property type="entry name" value="Translation factors"/>
    <property type="match status" value="1"/>
</dbReference>
<dbReference type="GO" id="GO:0006221">
    <property type="term" value="P:pyrimidine nucleotide biosynthetic process"/>
    <property type="evidence" value="ECO:0007669"/>
    <property type="project" value="InterPro"/>
</dbReference>
<dbReference type="InterPro" id="IPR039261">
    <property type="entry name" value="FNR_nucleotide-bd"/>
</dbReference>
<gene>
    <name evidence="2" type="ORF">LCGC14_1105410</name>
</gene>
<dbReference type="PANTHER" id="PTHR43513:SF3">
    <property type="entry name" value="DIHYDROOROTATE DEHYDROGENASE B (NAD(+)), ELECTRON TRANSFER SUBUNIT-RELATED"/>
    <property type="match status" value="1"/>
</dbReference>
<comment type="caution">
    <text evidence="2">The sequence shown here is derived from an EMBL/GenBank/DDBJ whole genome shotgun (WGS) entry which is preliminary data.</text>
</comment>
<dbReference type="GO" id="GO:0050660">
    <property type="term" value="F:flavin adenine dinucleotide binding"/>
    <property type="evidence" value="ECO:0007669"/>
    <property type="project" value="InterPro"/>
</dbReference>
<dbReference type="NCBIfam" id="NF004862">
    <property type="entry name" value="PRK06222.1"/>
    <property type="match status" value="1"/>
</dbReference>
<dbReference type="InterPro" id="IPR012165">
    <property type="entry name" value="Cyt_c3_hydrogenase_gsu"/>
</dbReference>
<evidence type="ECO:0000259" key="1">
    <source>
        <dbReference type="Pfam" id="PF10418"/>
    </source>
</evidence>
<dbReference type="PANTHER" id="PTHR43513">
    <property type="entry name" value="DIHYDROOROTATE DEHYDROGENASE B (NAD(+)), ELECTRON TRANSFER SUBUNIT"/>
    <property type="match status" value="1"/>
</dbReference>
<feature type="domain" description="Dihydroorotate dehydrogenase electron transfer subunit iron-sulphur cluster binding" evidence="1">
    <location>
        <begin position="219"/>
        <end position="256"/>
    </location>
</feature>